<dbReference type="InterPro" id="IPR035205">
    <property type="entry name" value="DUF5320"/>
</dbReference>
<dbReference type="Pfam" id="PF17253">
    <property type="entry name" value="DUF5320"/>
    <property type="match status" value="1"/>
</dbReference>
<reference evidence="2 3" key="1">
    <citation type="submission" date="2011-10" db="EMBL/GenBank/DDBJ databases">
        <title>The Noncontiguous Finished genome of Thermanaerovibrio velox DSM 12556.</title>
        <authorList>
            <consortium name="US DOE Joint Genome Institute (JGI-PGF)"/>
            <person name="Lucas S."/>
            <person name="Copeland A."/>
            <person name="Lapidus A."/>
            <person name="Glavina del Rio T."/>
            <person name="Dalin E."/>
            <person name="Tice H."/>
            <person name="Bruce D."/>
            <person name="Goodwin L."/>
            <person name="Pitluck S."/>
            <person name="Peters L."/>
            <person name="Mikhailova N."/>
            <person name="Teshima H."/>
            <person name="Kyrpides N."/>
            <person name="Mavromatis K."/>
            <person name="Ivanova N."/>
            <person name="Markowitz V."/>
            <person name="Cheng J.-F."/>
            <person name="Hugenholtz P."/>
            <person name="Woyke T."/>
            <person name="Wu D."/>
            <person name="Spring S."/>
            <person name="Brambilla E.-M."/>
            <person name="Klenk H.-P."/>
            <person name="Eisen J.A."/>
        </authorList>
    </citation>
    <scope>NUCLEOTIDE SEQUENCE [LARGE SCALE GENOMIC DNA]</scope>
    <source>
        <strain evidence="2 3">DSM 12556</strain>
    </source>
</reference>
<dbReference type="Proteomes" id="UP000005730">
    <property type="component" value="Chromosome"/>
</dbReference>
<evidence type="ECO:0000256" key="1">
    <source>
        <dbReference type="SAM" id="MobiDB-lite"/>
    </source>
</evidence>
<organism evidence="2 3">
    <name type="scientific">Thermanaerovibrio velox DSM 12556</name>
    <dbReference type="NCBI Taxonomy" id="926567"/>
    <lineage>
        <taxon>Bacteria</taxon>
        <taxon>Thermotogati</taxon>
        <taxon>Synergistota</taxon>
        <taxon>Synergistia</taxon>
        <taxon>Synergistales</taxon>
        <taxon>Synergistaceae</taxon>
        <taxon>Thermanaerovibrio</taxon>
    </lineage>
</organism>
<gene>
    <name evidence="2" type="ORF">TheveDRAFT_0023</name>
</gene>
<dbReference type="AlphaFoldDB" id="H0UMR7"/>
<protein>
    <submittedName>
        <fullName evidence="2">Uncharacterized protein</fullName>
    </submittedName>
</protein>
<dbReference type="HOGENOM" id="CLU_2636908_0_0_0"/>
<feature type="region of interest" description="Disordered" evidence="1">
    <location>
        <begin position="1"/>
        <end position="21"/>
    </location>
</feature>
<evidence type="ECO:0000313" key="2">
    <source>
        <dbReference type="EMBL" id="EHM09212.1"/>
    </source>
</evidence>
<accession>H0UMR7</accession>
<sequence length="77" mass="8168">MPGMDGTGPVGNGPMTGRGRGMCCGGGRGLRLRRRICAVDGRGSGILGRLKALEDQLMELKGQVRANPQDTEQEEEI</sequence>
<proteinExistence type="predicted"/>
<keyword evidence="3" id="KW-1185">Reference proteome</keyword>
<dbReference type="STRING" id="926567.TheveDRAFT_0023"/>
<name>H0UMR7_9BACT</name>
<dbReference type="RefSeq" id="WP_006582703.1">
    <property type="nucleotide sequence ID" value="NZ_CM001377.1"/>
</dbReference>
<dbReference type="EMBL" id="CM001377">
    <property type="protein sequence ID" value="EHM09212.1"/>
    <property type="molecule type" value="Genomic_DNA"/>
</dbReference>
<evidence type="ECO:0000313" key="3">
    <source>
        <dbReference type="Proteomes" id="UP000005730"/>
    </source>
</evidence>